<proteinExistence type="predicted"/>
<reference evidence="2 3" key="1">
    <citation type="journal article" date="2021" name="Environ. Microbiol.">
        <title>Genetic insights into the dark matter of the mammalian gut microbiota through targeted genome reconstruction.</title>
        <authorList>
            <person name="Lugli G.A."/>
            <person name="Alessandri G."/>
            <person name="Milani C."/>
            <person name="Viappiani A."/>
            <person name="Fontana F."/>
            <person name="Tarracchini C."/>
            <person name="Mancabelli L."/>
            <person name="Argentini C."/>
            <person name="Ruiz L."/>
            <person name="Margolles A."/>
            <person name="van Sinderen D."/>
            <person name="Turroni F."/>
            <person name="Ventura M."/>
        </authorList>
    </citation>
    <scope>NUCLEOTIDE SEQUENCE [LARGE SCALE GENOMIC DNA]</scope>
    <source>
        <strain evidence="2 3">LC6</strain>
    </source>
</reference>
<comment type="caution">
    <text evidence="2">The sequence shown here is derived from an EMBL/GenBank/DDBJ whole genome shotgun (WGS) entry which is preliminary data.</text>
</comment>
<feature type="domain" description="T6SS immunity protein Tdi1 C-terminal" evidence="1">
    <location>
        <begin position="16"/>
        <end position="81"/>
    </location>
</feature>
<dbReference type="InterPro" id="IPR015002">
    <property type="entry name" value="T6SS_Tdi1_C"/>
</dbReference>
<accession>A0ABS5UTQ8</accession>
<protein>
    <submittedName>
        <fullName evidence="2">DUF1851 domain-containing protein</fullName>
    </submittedName>
</protein>
<sequence length="99" mass="11692">MVTLQFRNNIFRSSMLKYYLADIPDEYFRQHVLGMRGYKAAKKRLSIPKYGDCYVYDPLVCQGGPERTDHLRIANMHTYLKELIAIGYQLNEDNIRILD</sequence>
<evidence type="ECO:0000259" key="1">
    <source>
        <dbReference type="Pfam" id="PF08906"/>
    </source>
</evidence>
<evidence type="ECO:0000313" key="2">
    <source>
        <dbReference type="EMBL" id="MBT1174389.1"/>
    </source>
</evidence>
<evidence type="ECO:0000313" key="3">
    <source>
        <dbReference type="Proteomes" id="UP000711736"/>
    </source>
</evidence>
<organism evidence="2 3">
    <name type="scientific">Bifidobacterium colobi</name>
    <dbReference type="NCBI Taxonomy" id="2809026"/>
    <lineage>
        <taxon>Bacteria</taxon>
        <taxon>Bacillati</taxon>
        <taxon>Actinomycetota</taxon>
        <taxon>Actinomycetes</taxon>
        <taxon>Bifidobacteriales</taxon>
        <taxon>Bifidobacteriaceae</taxon>
        <taxon>Bifidobacterium</taxon>
    </lineage>
</organism>
<dbReference type="Proteomes" id="UP000711736">
    <property type="component" value="Unassembled WGS sequence"/>
</dbReference>
<dbReference type="EMBL" id="JAFEJU010000002">
    <property type="protein sequence ID" value="MBT1174389.1"/>
    <property type="molecule type" value="Genomic_DNA"/>
</dbReference>
<keyword evidence="3" id="KW-1185">Reference proteome</keyword>
<name>A0ABS5UTQ8_9BIFI</name>
<dbReference type="Pfam" id="PF08906">
    <property type="entry name" value="T6SS_Tdi1_C"/>
    <property type="match status" value="1"/>
</dbReference>
<gene>
    <name evidence="2" type="ORF">JS530_02495</name>
</gene>